<dbReference type="Gene3D" id="3.10.129.130">
    <property type="match status" value="1"/>
</dbReference>
<dbReference type="InterPro" id="IPR058108">
    <property type="entry name" value="CptIN-like"/>
</dbReference>
<keyword evidence="2" id="KW-1185">Reference proteome</keyword>
<proteinExistence type="predicted"/>
<sequence length="162" mass="19135">MTEHGMYFITPDYYQLIRDVGGTWNDCKERPIVCLIKSTENSKLYWAIPVGKVNHRDTKAINRIYSYINKDPRNIASCFYHIGKTTTKSIFFISDAFPVTDVYIDRIYEGYDKQQYVIENNNLLSALKYKLQRILSYENANPNFFRQHITDVKKKLLDEINN</sequence>
<accession>A0AAE3IG34</accession>
<dbReference type="Proteomes" id="UP001208131">
    <property type="component" value="Unassembled WGS sequence"/>
</dbReference>
<dbReference type="RefSeq" id="WP_267300102.1">
    <property type="nucleotide sequence ID" value="NZ_JAOQJZ010000001.1"/>
</dbReference>
<comment type="caution">
    <text evidence="1">The sequence shown here is derived from an EMBL/GenBank/DDBJ whole genome shotgun (WGS) entry which is preliminary data.</text>
</comment>
<organism evidence="1 2">
    <name type="scientific">Hominimerdicola aceti</name>
    <dbReference type="NCBI Taxonomy" id="2981726"/>
    <lineage>
        <taxon>Bacteria</taxon>
        <taxon>Bacillati</taxon>
        <taxon>Bacillota</taxon>
        <taxon>Clostridia</taxon>
        <taxon>Eubacteriales</taxon>
        <taxon>Oscillospiraceae</taxon>
        <taxon>Hominimerdicola</taxon>
    </lineage>
</organism>
<name>A0AAE3IG34_9FIRM</name>
<protein>
    <submittedName>
        <fullName evidence="1">Uncharacterized protein</fullName>
    </submittedName>
</protein>
<dbReference type="AlphaFoldDB" id="A0AAE3IG34"/>
<dbReference type="CDD" id="cd17492">
    <property type="entry name" value="toxin_CptN"/>
    <property type="match status" value="1"/>
</dbReference>
<evidence type="ECO:0000313" key="2">
    <source>
        <dbReference type="Proteomes" id="UP001208131"/>
    </source>
</evidence>
<dbReference type="InterPro" id="IPR053735">
    <property type="entry name" value="Type_III_TA_endoRNase"/>
</dbReference>
<gene>
    <name evidence="1" type="ORF">OCV57_00185</name>
</gene>
<evidence type="ECO:0000313" key="1">
    <source>
        <dbReference type="EMBL" id="MCU6704346.1"/>
    </source>
</evidence>
<reference evidence="1 2" key="1">
    <citation type="journal article" date="2021" name="ISME Commun">
        <title>Automated analysis of genomic sequences facilitates high-throughput and comprehensive description of bacteria.</title>
        <authorList>
            <person name="Hitch T.C.A."/>
        </authorList>
    </citation>
    <scope>NUCLEOTIDE SEQUENCE [LARGE SCALE GENOMIC DNA]</scope>
    <source>
        <strain evidence="1 2">Sanger_31</strain>
    </source>
</reference>
<dbReference type="EMBL" id="JAOQJZ010000001">
    <property type="protein sequence ID" value="MCU6704346.1"/>
    <property type="molecule type" value="Genomic_DNA"/>
</dbReference>